<feature type="compositionally biased region" description="Low complexity" evidence="4">
    <location>
        <begin position="144"/>
        <end position="170"/>
    </location>
</feature>
<keyword evidence="3" id="KW-0788">Thiol protease</keyword>
<dbReference type="InterPro" id="IPR011600">
    <property type="entry name" value="Pept_C14_caspase"/>
</dbReference>
<dbReference type="GeneID" id="85352314"/>
<sequence length="434" mass="48504">MMWDFSDANGPPPPGSPYHQPQPSAYGMPSATYPAAAYGQPGYGEPVAFPSSPYHDPYSAASSYNSAPPPVSSHFLTVPDMNVPPEAPRALSSREEHYHHHYHRSSSSSHHRHHSNPERPARVSHNGSQHIIVSSPRHHHHQSSHSSRPRPASTTPAAQPTQPSQPSQHQCFKYSKCTGRKKALCIGINYRGQPHELKGCINDARHIRDFLMHHWGYKPEDIVMLTDDSTNPRSQPTRKNMLDGMRWLVKNAQPHDSLFFHYSGHGGQTKDQDGDEVDGYDEVIFPVDFKRRGQIIDDEMHSIMVKPLPAGCRLTALFDCCHSGTALDLPYIYGSDGRLKGEQVSKKWRKLKSTSADVISWSGSKDGQTSADTFQGGVAVGAMSYAFITSLRKNPEQSYQQLLRSIRTILHPKYSQKPQLGSSHHIDTNLRFIL</sequence>
<dbReference type="Pfam" id="PF00656">
    <property type="entry name" value="Peptidase_C14"/>
    <property type="match status" value="1"/>
</dbReference>
<dbReference type="Proteomes" id="UP001175211">
    <property type="component" value="Unassembled WGS sequence"/>
</dbReference>
<keyword evidence="3" id="KW-0378">Hydrolase</keyword>
<dbReference type="InterPro" id="IPR050452">
    <property type="entry name" value="Metacaspase"/>
</dbReference>
<dbReference type="GO" id="GO:0004197">
    <property type="term" value="F:cysteine-type endopeptidase activity"/>
    <property type="evidence" value="ECO:0007669"/>
    <property type="project" value="InterPro"/>
</dbReference>
<organism evidence="6 7">
    <name type="scientific">Armillaria tabescens</name>
    <name type="common">Ringless honey mushroom</name>
    <name type="synonym">Agaricus tabescens</name>
    <dbReference type="NCBI Taxonomy" id="1929756"/>
    <lineage>
        <taxon>Eukaryota</taxon>
        <taxon>Fungi</taxon>
        <taxon>Dikarya</taxon>
        <taxon>Basidiomycota</taxon>
        <taxon>Agaricomycotina</taxon>
        <taxon>Agaricomycetes</taxon>
        <taxon>Agaricomycetidae</taxon>
        <taxon>Agaricales</taxon>
        <taxon>Marasmiineae</taxon>
        <taxon>Physalacriaceae</taxon>
        <taxon>Desarmillaria</taxon>
    </lineage>
</organism>
<dbReference type="SUPFAM" id="SSF52129">
    <property type="entry name" value="Caspase-like"/>
    <property type="match status" value="1"/>
</dbReference>
<evidence type="ECO:0000256" key="4">
    <source>
        <dbReference type="SAM" id="MobiDB-lite"/>
    </source>
</evidence>
<comment type="caution">
    <text evidence="6">The sequence shown here is derived from an EMBL/GenBank/DDBJ whole genome shotgun (WGS) entry which is preliminary data.</text>
</comment>
<feature type="domain" description="Peptidase C14 caspase" evidence="5">
    <location>
        <begin position="180"/>
        <end position="424"/>
    </location>
</feature>
<feature type="compositionally biased region" description="Low complexity" evidence="4">
    <location>
        <begin position="57"/>
        <end position="66"/>
    </location>
</feature>
<dbReference type="RefSeq" id="XP_060333574.1">
    <property type="nucleotide sequence ID" value="XM_060468766.1"/>
</dbReference>
<keyword evidence="7" id="KW-1185">Reference proteome</keyword>
<proteinExistence type="inferred from homology"/>
<dbReference type="AlphaFoldDB" id="A0AA39NA33"/>
<dbReference type="PANTHER" id="PTHR48104:SF30">
    <property type="entry name" value="METACASPASE-1"/>
    <property type="match status" value="1"/>
</dbReference>
<dbReference type="InterPro" id="IPR029030">
    <property type="entry name" value="Caspase-like_dom_sf"/>
</dbReference>
<name>A0AA39NA33_ARMTA</name>
<evidence type="ECO:0000256" key="3">
    <source>
        <dbReference type="ARBA" id="ARBA00022807"/>
    </source>
</evidence>
<evidence type="ECO:0000256" key="2">
    <source>
        <dbReference type="ARBA" id="ARBA00022703"/>
    </source>
</evidence>
<reference evidence="6" key="1">
    <citation type="submission" date="2023-06" db="EMBL/GenBank/DDBJ databases">
        <authorList>
            <consortium name="Lawrence Berkeley National Laboratory"/>
            <person name="Ahrendt S."/>
            <person name="Sahu N."/>
            <person name="Indic B."/>
            <person name="Wong-Bajracharya J."/>
            <person name="Merenyi Z."/>
            <person name="Ke H.-M."/>
            <person name="Monk M."/>
            <person name="Kocsube S."/>
            <person name="Drula E."/>
            <person name="Lipzen A."/>
            <person name="Balint B."/>
            <person name="Henrissat B."/>
            <person name="Andreopoulos B."/>
            <person name="Martin F.M."/>
            <person name="Harder C.B."/>
            <person name="Rigling D."/>
            <person name="Ford K.L."/>
            <person name="Foster G.D."/>
            <person name="Pangilinan J."/>
            <person name="Papanicolaou A."/>
            <person name="Barry K."/>
            <person name="LaButti K."/>
            <person name="Viragh M."/>
            <person name="Koriabine M."/>
            <person name="Yan M."/>
            <person name="Riley R."/>
            <person name="Champramary S."/>
            <person name="Plett K.L."/>
            <person name="Tsai I.J."/>
            <person name="Slot J."/>
            <person name="Sipos G."/>
            <person name="Plett J."/>
            <person name="Nagy L.G."/>
            <person name="Grigoriev I.V."/>
        </authorList>
    </citation>
    <scope>NUCLEOTIDE SEQUENCE</scope>
    <source>
        <strain evidence="6">CCBAS 213</strain>
    </source>
</reference>
<gene>
    <name evidence="6" type="ORF">EV420DRAFT_132701</name>
</gene>
<dbReference type="GO" id="GO:0006508">
    <property type="term" value="P:proteolysis"/>
    <property type="evidence" value="ECO:0007669"/>
    <property type="project" value="InterPro"/>
</dbReference>
<keyword evidence="3" id="KW-0645">Protease</keyword>
<comment type="similarity">
    <text evidence="1">Belongs to the peptidase C14B family.</text>
</comment>
<evidence type="ECO:0000313" key="7">
    <source>
        <dbReference type="Proteomes" id="UP001175211"/>
    </source>
</evidence>
<dbReference type="GO" id="GO:0006915">
    <property type="term" value="P:apoptotic process"/>
    <property type="evidence" value="ECO:0007669"/>
    <property type="project" value="UniProtKB-KW"/>
</dbReference>
<evidence type="ECO:0000256" key="1">
    <source>
        <dbReference type="ARBA" id="ARBA00009005"/>
    </source>
</evidence>
<keyword evidence="2" id="KW-0053">Apoptosis</keyword>
<feature type="region of interest" description="Disordered" evidence="4">
    <location>
        <begin position="1"/>
        <end position="170"/>
    </location>
</feature>
<evidence type="ECO:0000313" key="6">
    <source>
        <dbReference type="EMBL" id="KAK0461836.1"/>
    </source>
</evidence>
<accession>A0AA39NA33</accession>
<dbReference type="PANTHER" id="PTHR48104">
    <property type="entry name" value="METACASPASE-4"/>
    <property type="match status" value="1"/>
</dbReference>
<dbReference type="EMBL" id="JAUEPS010000010">
    <property type="protein sequence ID" value="KAK0461836.1"/>
    <property type="molecule type" value="Genomic_DNA"/>
</dbReference>
<protein>
    <submittedName>
        <fullName evidence="6">Caspase domain-containing protein</fullName>
    </submittedName>
</protein>
<evidence type="ECO:0000259" key="5">
    <source>
        <dbReference type="Pfam" id="PF00656"/>
    </source>
</evidence>
<dbReference type="GO" id="GO:0005737">
    <property type="term" value="C:cytoplasm"/>
    <property type="evidence" value="ECO:0007669"/>
    <property type="project" value="TreeGrafter"/>
</dbReference>
<feature type="compositionally biased region" description="Basic residues" evidence="4">
    <location>
        <begin position="99"/>
        <end position="114"/>
    </location>
</feature>
<dbReference type="Gene3D" id="3.40.50.12660">
    <property type="match status" value="1"/>
</dbReference>